<reference evidence="2 3" key="1">
    <citation type="submission" date="2018-10" db="EMBL/GenBank/DDBJ databases">
        <title>Genome assembly for a Yunnan-Guizhou Plateau 3E fish, Anabarilius grahami (Regan), and its evolutionary and genetic applications.</title>
        <authorList>
            <person name="Jiang W."/>
        </authorList>
    </citation>
    <scope>NUCLEOTIDE SEQUENCE [LARGE SCALE GENOMIC DNA]</scope>
    <source>
        <strain evidence="2">AG-KIZ</strain>
        <tissue evidence="2">Muscle</tissue>
    </source>
</reference>
<feature type="compositionally biased region" description="Acidic residues" evidence="1">
    <location>
        <begin position="130"/>
        <end position="140"/>
    </location>
</feature>
<dbReference type="AlphaFoldDB" id="A0A3N0YX26"/>
<accession>A0A3N0YX26</accession>
<dbReference type="Proteomes" id="UP000281406">
    <property type="component" value="Unassembled WGS sequence"/>
</dbReference>
<feature type="compositionally biased region" description="Basic and acidic residues" evidence="1">
    <location>
        <begin position="99"/>
        <end position="112"/>
    </location>
</feature>
<feature type="compositionally biased region" description="Basic and acidic residues" evidence="1">
    <location>
        <begin position="141"/>
        <end position="164"/>
    </location>
</feature>
<gene>
    <name evidence="2" type="ORF">DPX16_20961</name>
</gene>
<dbReference type="EMBL" id="RJVU01020258">
    <property type="protein sequence ID" value="ROL50394.1"/>
    <property type="molecule type" value="Genomic_DNA"/>
</dbReference>
<evidence type="ECO:0000313" key="2">
    <source>
        <dbReference type="EMBL" id="ROL50394.1"/>
    </source>
</evidence>
<keyword evidence="3" id="KW-1185">Reference proteome</keyword>
<protein>
    <submittedName>
        <fullName evidence="2">Uncharacterized protein</fullName>
    </submittedName>
</protein>
<comment type="caution">
    <text evidence="2">The sequence shown here is derived from an EMBL/GenBank/DDBJ whole genome shotgun (WGS) entry which is preliminary data.</text>
</comment>
<sequence>MKIRCPLHINKQKARNSCSTHALNNLTAMNNFSYCVSDRNNFSPGYILKVNLKELDGADKFIHGHTDKCKPTWKTGRREGQAICWEASTGRPRLIKSLLGEEQKGEEQKGEEGGGGEEEEKVGGEGGGKEEDEDEEEEIEKGEVVKKKKEEEKKEEVQKEEEMK</sequence>
<organism evidence="2 3">
    <name type="scientific">Anabarilius grahami</name>
    <name type="common">Kanglang fish</name>
    <name type="synonym">Barilius grahami</name>
    <dbReference type="NCBI Taxonomy" id="495550"/>
    <lineage>
        <taxon>Eukaryota</taxon>
        <taxon>Metazoa</taxon>
        <taxon>Chordata</taxon>
        <taxon>Craniata</taxon>
        <taxon>Vertebrata</taxon>
        <taxon>Euteleostomi</taxon>
        <taxon>Actinopterygii</taxon>
        <taxon>Neopterygii</taxon>
        <taxon>Teleostei</taxon>
        <taxon>Ostariophysi</taxon>
        <taxon>Cypriniformes</taxon>
        <taxon>Xenocyprididae</taxon>
        <taxon>Xenocypridinae</taxon>
        <taxon>Xenocypridinae incertae sedis</taxon>
        <taxon>Anabarilius</taxon>
    </lineage>
</organism>
<name>A0A3N0YX26_ANAGA</name>
<feature type="region of interest" description="Disordered" evidence="1">
    <location>
        <begin position="95"/>
        <end position="164"/>
    </location>
</feature>
<evidence type="ECO:0000313" key="3">
    <source>
        <dbReference type="Proteomes" id="UP000281406"/>
    </source>
</evidence>
<evidence type="ECO:0000256" key="1">
    <source>
        <dbReference type="SAM" id="MobiDB-lite"/>
    </source>
</evidence>
<proteinExistence type="predicted"/>